<evidence type="ECO:0000256" key="10">
    <source>
        <dbReference type="ARBA" id="ARBA00023136"/>
    </source>
</evidence>
<evidence type="ECO:0000256" key="9">
    <source>
        <dbReference type="ARBA" id="ARBA00022989"/>
    </source>
</evidence>
<dbReference type="AlphaFoldDB" id="A0A845R0U9"/>
<keyword evidence="11 12" id="KW-1006">Bacterial flagellum protein export</keyword>
<dbReference type="Proteomes" id="UP000467132">
    <property type="component" value="Unassembled WGS sequence"/>
</dbReference>
<comment type="function">
    <text evidence="12">Required for formation of the rod structure in the basal body of the flagellar apparatus. Together with FliI and FliH, may constitute the export apparatus of flagellin.</text>
</comment>
<dbReference type="EMBL" id="QXXA01000016">
    <property type="protein sequence ID" value="NBI07874.1"/>
    <property type="molecule type" value="Genomic_DNA"/>
</dbReference>
<dbReference type="InterPro" id="IPR029025">
    <property type="entry name" value="T3SS_substrate_exporter_C"/>
</dbReference>
<dbReference type="Pfam" id="PF01312">
    <property type="entry name" value="Bac_export_2"/>
    <property type="match status" value="1"/>
</dbReference>
<gene>
    <name evidence="12 14" type="primary">flhB</name>
    <name evidence="14" type="ORF">D3Z33_13520</name>
</gene>
<dbReference type="FunFam" id="3.40.1690.10:FF:000001">
    <property type="entry name" value="Flagellar biosynthetic protein FlhB"/>
    <property type="match status" value="1"/>
</dbReference>
<feature type="region of interest" description="Disordered" evidence="13">
    <location>
        <begin position="1"/>
        <end position="30"/>
    </location>
</feature>
<dbReference type="SUPFAM" id="SSF160544">
    <property type="entry name" value="EscU C-terminal domain-like"/>
    <property type="match status" value="1"/>
</dbReference>
<keyword evidence="10 12" id="KW-0472">Membrane</keyword>
<evidence type="ECO:0000256" key="5">
    <source>
        <dbReference type="ARBA" id="ARBA00022475"/>
    </source>
</evidence>
<evidence type="ECO:0000256" key="3">
    <source>
        <dbReference type="ARBA" id="ARBA00021622"/>
    </source>
</evidence>
<dbReference type="NCBIfam" id="TIGR00328">
    <property type="entry name" value="flhB"/>
    <property type="match status" value="1"/>
</dbReference>
<comment type="subcellular location">
    <subcellularLocation>
        <location evidence="1">Cell membrane</location>
        <topology evidence="1">Multi-pass membrane protein</topology>
    </subcellularLocation>
</comment>
<keyword evidence="14" id="KW-0282">Flagellum</keyword>
<feature type="transmembrane region" description="Helical" evidence="12">
    <location>
        <begin position="194"/>
        <end position="220"/>
    </location>
</feature>
<dbReference type="Gene3D" id="3.40.1690.10">
    <property type="entry name" value="secretion proteins EscU"/>
    <property type="match status" value="1"/>
</dbReference>
<reference evidence="14 15" key="1">
    <citation type="submission" date="2018-08" db="EMBL/GenBank/DDBJ databases">
        <title>Murine metabolic-syndrome-specific gut microbial biobank.</title>
        <authorList>
            <person name="Liu C."/>
        </authorList>
    </citation>
    <scope>NUCLEOTIDE SEQUENCE [LARGE SCALE GENOMIC DNA]</scope>
    <source>
        <strain evidence="14 15">583</strain>
    </source>
</reference>
<feature type="transmembrane region" description="Helical" evidence="12">
    <location>
        <begin position="101"/>
        <end position="126"/>
    </location>
</feature>
<feature type="transmembrane region" description="Helical" evidence="12">
    <location>
        <begin position="155"/>
        <end position="174"/>
    </location>
</feature>
<dbReference type="InterPro" id="IPR006136">
    <property type="entry name" value="FlhB"/>
</dbReference>
<keyword evidence="6 12" id="KW-0812">Transmembrane</keyword>
<accession>A0A845R0U9</accession>
<evidence type="ECO:0000256" key="8">
    <source>
        <dbReference type="ARBA" id="ARBA00022927"/>
    </source>
</evidence>
<dbReference type="RefSeq" id="WP_160198340.1">
    <property type="nucleotide sequence ID" value="NZ_QXXA01000016.1"/>
</dbReference>
<comment type="caution">
    <text evidence="14">The sequence shown here is derived from an EMBL/GenBank/DDBJ whole genome shotgun (WGS) entry which is preliminary data.</text>
</comment>
<name>A0A845R0U9_9CLOT</name>
<keyword evidence="5 12" id="KW-1003">Cell membrane</keyword>
<keyword evidence="14" id="KW-0966">Cell projection</keyword>
<dbReference type="OrthoDB" id="9807950at2"/>
<dbReference type="PANTHER" id="PTHR30531:SF12">
    <property type="entry name" value="FLAGELLAR BIOSYNTHETIC PROTEIN FLHB"/>
    <property type="match status" value="1"/>
</dbReference>
<evidence type="ECO:0000313" key="15">
    <source>
        <dbReference type="Proteomes" id="UP000467132"/>
    </source>
</evidence>
<dbReference type="PANTHER" id="PTHR30531">
    <property type="entry name" value="FLAGELLAR BIOSYNTHETIC PROTEIN FLHB"/>
    <property type="match status" value="1"/>
</dbReference>
<dbReference type="InterPro" id="IPR006135">
    <property type="entry name" value="T3SS_substrate_exporter"/>
</dbReference>
<keyword evidence="9 12" id="KW-1133">Transmembrane helix</keyword>
<dbReference type="Gene3D" id="6.10.250.2080">
    <property type="match status" value="1"/>
</dbReference>
<proteinExistence type="inferred from homology"/>
<dbReference type="GO" id="GO:0009306">
    <property type="term" value="P:protein secretion"/>
    <property type="evidence" value="ECO:0007669"/>
    <property type="project" value="InterPro"/>
</dbReference>
<evidence type="ECO:0000256" key="11">
    <source>
        <dbReference type="ARBA" id="ARBA00023225"/>
    </source>
</evidence>
<dbReference type="GO" id="GO:0005886">
    <property type="term" value="C:plasma membrane"/>
    <property type="evidence" value="ECO:0007669"/>
    <property type="project" value="UniProtKB-SubCell"/>
</dbReference>
<evidence type="ECO:0000256" key="6">
    <source>
        <dbReference type="ARBA" id="ARBA00022692"/>
    </source>
</evidence>
<sequence>MKEYKLDLQLFSSEEKTEKPTPKKRKEAREKGQVLQSKELSTAILLLVAFLGLKIFGEYILEQLTIFSTKIFSDLSIHENLYKQDNLSIFFMEIISITAKIVIPLLATIFLTALIVSYMQVGFLFTTKTLSFKLNRLNPIEGFKKIFSTKSLVELVKSSVKIFIIGYVVAKYIYDNFNIIYELFNLNVMEITKSISSLSFGIVIRAGGILLLLAAFDYWYQWFQHEKNLKMSKQEVKQESKQSDGDPLIKSKIKEKQRQMAMSRMMQDIPEADVIITNPTHYAIALKYDKNKYEAPYVLAKGKDLIAKKIKEIAYEVEVPTIENKPLARSLFSSCEIGDCVPEELYQAVAEVLAYVYNLNNVGRS</sequence>
<keyword evidence="14" id="KW-0969">Cilium</keyword>
<organism evidence="14 15">
    <name type="scientific">Senegalia massiliensis</name>
    <dbReference type="NCBI Taxonomy" id="1720316"/>
    <lineage>
        <taxon>Bacteria</taxon>
        <taxon>Bacillati</taxon>
        <taxon>Bacillota</taxon>
        <taxon>Clostridia</taxon>
        <taxon>Eubacteriales</taxon>
        <taxon>Clostridiaceae</taxon>
        <taxon>Senegalia</taxon>
    </lineage>
</organism>
<keyword evidence="15" id="KW-1185">Reference proteome</keyword>
<evidence type="ECO:0000256" key="2">
    <source>
        <dbReference type="ARBA" id="ARBA00010690"/>
    </source>
</evidence>
<keyword evidence="4 12" id="KW-0813">Transport</keyword>
<evidence type="ECO:0000256" key="7">
    <source>
        <dbReference type="ARBA" id="ARBA00022795"/>
    </source>
</evidence>
<evidence type="ECO:0000256" key="1">
    <source>
        <dbReference type="ARBA" id="ARBA00004651"/>
    </source>
</evidence>
<evidence type="ECO:0000256" key="12">
    <source>
        <dbReference type="RuleBase" id="RU364091"/>
    </source>
</evidence>
<comment type="similarity">
    <text evidence="2 12">Belongs to the type III secretion exporter family.</text>
</comment>
<evidence type="ECO:0000256" key="13">
    <source>
        <dbReference type="SAM" id="MobiDB-lite"/>
    </source>
</evidence>
<protein>
    <recommendedName>
        <fullName evidence="3 12">Flagellar biosynthetic protein FlhB</fullName>
    </recommendedName>
</protein>
<feature type="compositionally biased region" description="Basic and acidic residues" evidence="13">
    <location>
        <begin position="13"/>
        <end position="30"/>
    </location>
</feature>
<dbReference type="GO" id="GO:0044780">
    <property type="term" value="P:bacterial-type flagellum assembly"/>
    <property type="evidence" value="ECO:0007669"/>
    <property type="project" value="InterPro"/>
</dbReference>
<keyword evidence="8 12" id="KW-0653">Protein transport</keyword>
<feature type="transmembrane region" description="Helical" evidence="12">
    <location>
        <begin position="40"/>
        <end position="61"/>
    </location>
</feature>
<dbReference type="PRINTS" id="PR00950">
    <property type="entry name" value="TYPE3IMSPROT"/>
</dbReference>
<evidence type="ECO:0000313" key="14">
    <source>
        <dbReference type="EMBL" id="NBI07874.1"/>
    </source>
</evidence>
<evidence type="ECO:0000256" key="4">
    <source>
        <dbReference type="ARBA" id="ARBA00022448"/>
    </source>
</evidence>
<keyword evidence="7 12" id="KW-1005">Bacterial flagellum biogenesis</keyword>